<dbReference type="PANTHER" id="PTHR30146:SF109">
    <property type="entry name" value="HTH-TYPE TRANSCRIPTIONAL REGULATOR GALS"/>
    <property type="match status" value="1"/>
</dbReference>
<protein>
    <submittedName>
        <fullName evidence="6">LacI family transcriptional regulator</fullName>
    </submittedName>
</protein>
<dbReference type="SMART" id="SM00354">
    <property type="entry name" value="HTH_LACI"/>
    <property type="match status" value="1"/>
</dbReference>
<dbReference type="InterPro" id="IPR028082">
    <property type="entry name" value="Peripla_BP_I"/>
</dbReference>
<dbReference type="CDD" id="cd06267">
    <property type="entry name" value="PBP1_LacI_sugar_binding-like"/>
    <property type="match status" value="1"/>
</dbReference>
<feature type="domain" description="HTH lacI-type" evidence="5">
    <location>
        <begin position="39"/>
        <end position="94"/>
    </location>
</feature>
<sequence length="399" mass="42404">MRTESGSRTKVCGVGAQDALTPRSGASPPQRQVGAMKQVNREDVAREAGVSVATVSYVINDGPRPVAPATRERVLAAIEKVGYKPNILARALAGGQSNTYGFVAPNITNPFIGEIAHALQAHAQERGKLVLFGDSADNEQREHELLSAMLARQVDGIIYMGVTEKLAVDLLKESTTPVVVVTHSDSDGHFPSVRINEVKACTILTQHMLDHGYTSLGLLTGPTTMMNSRLRLDGMRMPLANVGIAPVAIGWKAYSRAAGYRWATELVADGNLPRAIVTGNERQAAGVVAALSDKGIDVPGQVAVAALNGSSASAYSTPSLTCIRQPMDSIASEVFRLFADYESTQMRGYECGFDLAIGQSCGCRRPLSRESLATWNTPEPDSLDSAAGVAKLSQEDSHA</sequence>
<evidence type="ECO:0000256" key="1">
    <source>
        <dbReference type="ARBA" id="ARBA00023015"/>
    </source>
</evidence>
<evidence type="ECO:0000313" key="7">
    <source>
        <dbReference type="Proteomes" id="UP000275951"/>
    </source>
</evidence>
<dbReference type="Pfam" id="PF13377">
    <property type="entry name" value="Peripla_BP_3"/>
    <property type="match status" value="1"/>
</dbReference>
<dbReference type="GO" id="GO:0003700">
    <property type="term" value="F:DNA-binding transcription factor activity"/>
    <property type="evidence" value="ECO:0007669"/>
    <property type="project" value="TreeGrafter"/>
</dbReference>
<gene>
    <name evidence="6" type="ORF">EBQ10_09145</name>
</gene>
<dbReference type="EMBL" id="CP033905">
    <property type="protein sequence ID" value="AZR07432.1"/>
    <property type="molecule type" value="Genomic_DNA"/>
</dbReference>
<dbReference type="Gene3D" id="3.40.50.2300">
    <property type="match status" value="2"/>
</dbReference>
<organism evidence="6 7">
    <name type="scientific">Trueperella pyogenes</name>
    <dbReference type="NCBI Taxonomy" id="1661"/>
    <lineage>
        <taxon>Bacteria</taxon>
        <taxon>Bacillati</taxon>
        <taxon>Actinomycetota</taxon>
        <taxon>Actinomycetes</taxon>
        <taxon>Actinomycetales</taxon>
        <taxon>Actinomycetaceae</taxon>
        <taxon>Trueperella</taxon>
    </lineage>
</organism>
<feature type="region of interest" description="Disordered" evidence="4">
    <location>
        <begin position="374"/>
        <end position="399"/>
    </location>
</feature>
<dbReference type="InterPro" id="IPR010982">
    <property type="entry name" value="Lambda_DNA-bd_dom_sf"/>
</dbReference>
<dbReference type="Gene3D" id="1.10.260.40">
    <property type="entry name" value="lambda repressor-like DNA-binding domains"/>
    <property type="match status" value="1"/>
</dbReference>
<proteinExistence type="predicted"/>
<evidence type="ECO:0000313" key="6">
    <source>
        <dbReference type="EMBL" id="AZR07432.1"/>
    </source>
</evidence>
<dbReference type="InterPro" id="IPR000843">
    <property type="entry name" value="HTH_LacI"/>
</dbReference>
<dbReference type="PANTHER" id="PTHR30146">
    <property type="entry name" value="LACI-RELATED TRANSCRIPTIONAL REPRESSOR"/>
    <property type="match status" value="1"/>
</dbReference>
<dbReference type="Proteomes" id="UP000275951">
    <property type="component" value="Chromosome"/>
</dbReference>
<accession>A0A3Q9GN04</accession>
<dbReference type="AlphaFoldDB" id="A0A3Q9GN04"/>
<dbReference type="GO" id="GO:0000976">
    <property type="term" value="F:transcription cis-regulatory region binding"/>
    <property type="evidence" value="ECO:0007669"/>
    <property type="project" value="TreeGrafter"/>
</dbReference>
<dbReference type="SUPFAM" id="SSF53822">
    <property type="entry name" value="Periplasmic binding protein-like I"/>
    <property type="match status" value="1"/>
</dbReference>
<keyword evidence="2" id="KW-0238">DNA-binding</keyword>
<keyword evidence="3" id="KW-0804">Transcription</keyword>
<dbReference type="CDD" id="cd01392">
    <property type="entry name" value="HTH_LacI"/>
    <property type="match status" value="1"/>
</dbReference>
<evidence type="ECO:0000256" key="3">
    <source>
        <dbReference type="ARBA" id="ARBA00023163"/>
    </source>
</evidence>
<evidence type="ECO:0000256" key="4">
    <source>
        <dbReference type="SAM" id="MobiDB-lite"/>
    </source>
</evidence>
<dbReference type="InterPro" id="IPR046335">
    <property type="entry name" value="LacI/GalR-like_sensor"/>
</dbReference>
<name>A0A3Q9GN04_9ACTO</name>
<dbReference type="Pfam" id="PF00356">
    <property type="entry name" value="LacI"/>
    <property type="match status" value="1"/>
</dbReference>
<evidence type="ECO:0000256" key="2">
    <source>
        <dbReference type="ARBA" id="ARBA00023125"/>
    </source>
</evidence>
<evidence type="ECO:0000259" key="5">
    <source>
        <dbReference type="PROSITE" id="PS50932"/>
    </source>
</evidence>
<dbReference type="SUPFAM" id="SSF47413">
    <property type="entry name" value="lambda repressor-like DNA-binding domains"/>
    <property type="match status" value="1"/>
</dbReference>
<dbReference type="PROSITE" id="PS50932">
    <property type="entry name" value="HTH_LACI_2"/>
    <property type="match status" value="1"/>
</dbReference>
<feature type="region of interest" description="Disordered" evidence="4">
    <location>
        <begin position="1"/>
        <end position="39"/>
    </location>
</feature>
<reference evidence="6 7" key="1">
    <citation type="submission" date="2018-11" db="EMBL/GenBank/DDBJ databases">
        <title>Multidrug-resistant genes are associated with an 42-kb island TGI1 carrying a complex class 1 integron in a Trueperella pyogenes.</title>
        <authorList>
            <person name="Dong W."/>
        </authorList>
    </citation>
    <scope>NUCLEOTIDE SEQUENCE [LARGE SCALE GENOMIC DNA]</scope>
    <source>
        <strain evidence="6 7">TP4</strain>
    </source>
</reference>
<keyword evidence="1" id="KW-0805">Transcription regulation</keyword>